<dbReference type="SMART" id="SM00825">
    <property type="entry name" value="PKS_KS"/>
    <property type="match status" value="1"/>
</dbReference>
<keyword evidence="5" id="KW-0012">Acyltransferase</keyword>
<evidence type="ECO:0000313" key="6">
    <source>
        <dbReference type="Proteomes" id="UP001232973"/>
    </source>
</evidence>
<accession>A0ABT9XIY4</accession>
<evidence type="ECO:0000256" key="1">
    <source>
        <dbReference type="ARBA" id="ARBA00008467"/>
    </source>
</evidence>
<sequence>MPQTEPPIESTDIAVTGMGAVSAYGAGVDKLWSSLLAGRTAVTELSDPALRALCPGAGQVTDFDPGAFMPRKWVNDTARFSQLALAAAMEALVDAGLSADAGQHLHHDGPPQRIGVFIGTGFGGVAAMDAGAATLAQKPDARVGPRLVSKSVPNAAAGTLAIYYGIAGPVLTYTTACASAANALGEALLWLRSGRIDFALAGGTDSLLTPSILAGLRDSGAVATHGSGDVSTWSRPFDRSRQGMLPAEGAAVFVLEPLHRAARRGARVRSLLAGYGTSNDAYHQIAPHPEGMGAVLAIEGALADAGLTPADIDYINAHATATKAGDDVEAKALWQVFGERLAEIPVSSVKGHIGHAFGGAGALEAVACIRALETGWLPPTLNCDDLDEGMPPDVVPHQARQQPIDTALSTSFGFGGQNGALVFRKGAVSAASGSSTASE</sequence>
<organism evidence="5 6">
    <name type="scientific">Alicyclobacillus cycloheptanicus</name>
    <dbReference type="NCBI Taxonomy" id="1457"/>
    <lineage>
        <taxon>Bacteria</taxon>
        <taxon>Bacillati</taxon>
        <taxon>Bacillota</taxon>
        <taxon>Bacilli</taxon>
        <taxon>Bacillales</taxon>
        <taxon>Alicyclobacillaceae</taxon>
        <taxon>Alicyclobacillus</taxon>
    </lineage>
</organism>
<evidence type="ECO:0000259" key="4">
    <source>
        <dbReference type="PROSITE" id="PS52004"/>
    </source>
</evidence>
<gene>
    <name evidence="5" type="ORF">J2S03_002107</name>
</gene>
<keyword evidence="2 3" id="KW-0808">Transferase</keyword>
<evidence type="ECO:0000313" key="5">
    <source>
        <dbReference type="EMBL" id="MDQ0190243.1"/>
    </source>
</evidence>
<dbReference type="Pfam" id="PF00109">
    <property type="entry name" value="ketoacyl-synt"/>
    <property type="match status" value="1"/>
</dbReference>
<feature type="domain" description="Ketosynthase family 3 (KS3)" evidence="4">
    <location>
        <begin position="10"/>
        <end position="425"/>
    </location>
</feature>
<dbReference type="InterPro" id="IPR000794">
    <property type="entry name" value="Beta-ketoacyl_synthase"/>
</dbReference>
<dbReference type="GO" id="GO:0004315">
    <property type="term" value="F:3-oxoacyl-[acyl-carrier-protein] synthase activity"/>
    <property type="evidence" value="ECO:0007669"/>
    <property type="project" value="UniProtKB-EC"/>
</dbReference>
<dbReference type="PANTHER" id="PTHR11712">
    <property type="entry name" value="POLYKETIDE SYNTHASE-RELATED"/>
    <property type="match status" value="1"/>
</dbReference>
<dbReference type="EMBL" id="JAUSTP010000016">
    <property type="protein sequence ID" value="MDQ0190243.1"/>
    <property type="molecule type" value="Genomic_DNA"/>
</dbReference>
<dbReference type="Pfam" id="PF02801">
    <property type="entry name" value="Ketoacyl-synt_C"/>
    <property type="match status" value="1"/>
</dbReference>
<dbReference type="InterPro" id="IPR016039">
    <property type="entry name" value="Thiolase-like"/>
</dbReference>
<dbReference type="RefSeq" id="WP_307016285.1">
    <property type="nucleotide sequence ID" value="NZ_JAUANV010000017.1"/>
</dbReference>
<proteinExistence type="inferred from homology"/>
<dbReference type="Gene3D" id="3.40.47.10">
    <property type="match status" value="2"/>
</dbReference>
<dbReference type="SUPFAM" id="SSF53901">
    <property type="entry name" value="Thiolase-like"/>
    <property type="match status" value="2"/>
</dbReference>
<comment type="similarity">
    <text evidence="1 3">Belongs to the thiolase-like superfamily. Beta-ketoacyl-ACP synthases family.</text>
</comment>
<dbReference type="InterPro" id="IPR014031">
    <property type="entry name" value="Ketoacyl_synth_C"/>
</dbReference>
<keyword evidence="6" id="KW-1185">Reference proteome</keyword>
<protein>
    <submittedName>
        <fullName evidence="5">3-oxoacyl-[acyl-carrier-protein] synthase II</fullName>
        <ecNumber evidence="5">2.3.1.179</ecNumber>
    </submittedName>
</protein>
<name>A0ABT9XIY4_9BACL</name>
<evidence type="ECO:0000256" key="3">
    <source>
        <dbReference type="RuleBase" id="RU003694"/>
    </source>
</evidence>
<dbReference type="NCBIfam" id="NF005589">
    <property type="entry name" value="PRK07314.1"/>
    <property type="match status" value="1"/>
</dbReference>
<dbReference type="CDD" id="cd00834">
    <property type="entry name" value="KAS_I_II"/>
    <property type="match status" value="1"/>
</dbReference>
<dbReference type="InterPro" id="IPR014030">
    <property type="entry name" value="Ketoacyl_synth_N"/>
</dbReference>
<evidence type="ECO:0000256" key="2">
    <source>
        <dbReference type="ARBA" id="ARBA00022679"/>
    </source>
</evidence>
<dbReference type="InterPro" id="IPR020841">
    <property type="entry name" value="PKS_Beta-ketoAc_synthase_dom"/>
</dbReference>
<dbReference type="EC" id="2.3.1.179" evidence="5"/>
<dbReference type="PROSITE" id="PS52004">
    <property type="entry name" value="KS3_2"/>
    <property type="match status" value="1"/>
</dbReference>
<dbReference type="Proteomes" id="UP001232973">
    <property type="component" value="Unassembled WGS sequence"/>
</dbReference>
<comment type="caution">
    <text evidence="5">The sequence shown here is derived from an EMBL/GenBank/DDBJ whole genome shotgun (WGS) entry which is preliminary data.</text>
</comment>
<reference evidence="5 6" key="1">
    <citation type="submission" date="2023-07" db="EMBL/GenBank/DDBJ databases">
        <title>Genomic Encyclopedia of Type Strains, Phase IV (KMG-IV): sequencing the most valuable type-strain genomes for metagenomic binning, comparative biology and taxonomic classification.</title>
        <authorList>
            <person name="Goeker M."/>
        </authorList>
    </citation>
    <scope>NUCLEOTIDE SEQUENCE [LARGE SCALE GENOMIC DNA]</scope>
    <source>
        <strain evidence="5 6">DSM 4006</strain>
    </source>
</reference>
<dbReference type="PANTHER" id="PTHR11712:SF336">
    <property type="entry name" value="3-OXOACYL-[ACYL-CARRIER-PROTEIN] SYNTHASE, MITOCHONDRIAL"/>
    <property type="match status" value="1"/>
</dbReference>